<dbReference type="InterPro" id="IPR029052">
    <property type="entry name" value="Metallo-depent_PP-like"/>
</dbReference>
<dbReference type="SUPFAM" id="SSF56300">
    <property type="entry name" value="Metallo-dependent phosphatases"/>
    <property type="match status" value="1"/>
</dbReference>
<proteinExistence type="predicted"/>
<accession>A0A173GCN3</accession>
<evidence type="ECO:0000313" key="2">
    <source>
        <dbReference type="Proteomes" id="UP000222360"/>
    </source>
</evidence>
<organism evidence="1 2">
    <name type="scientific">Pseudomonas phage VSW-3</name>
    <dbReference type="NCBI Taxonomy" id="1852562"/>
    <lineage>
        <taxon>Viruses</taxon>
        <taxon>Duplodnaviria</taxon>
        <taxon>Heunggongvirae</taxon>
        <taxon>Uroviricota</taxon>
        <taxon>Caudoviricetes</taxon>
        <taxon>Autographivirales</taxon>
        <taxon>Autonotataviridae</taxon>
        <taxon>Napahaivirus</taxon>
        <taxon>Napahaivirus VSW3</taxon>
    </lineage>
</organism>
<reference evidence="1 2" key="1">
    <citation type="submission" date="2016-04" db="EMBL/GenBank/DDBJ databases">
        <title>Complete genome of Pseudomonas fluorescens phage VSW-3.</title>
        <authorList>
            <person name="Zhang C.-J."/>
            <person name="Wei Y.-L."/>
            <person name="Ji X.-L."/>
        </authorList>
    </citation>
    <scope>NUCLEOTIDE SEQUENCE [LARGE SCALE GENOMIC DNA]</scope>
</reference>
<dbReference type="EMBL" id="KX066068">
    <property type="protein sequence ID" value="ANH51086.1"/>
    <property type="molecule type" value="Genomic_DNA"/>
</dbReference>
<evidence type="ECO:0008006" key="3">
    <source>
        <dbReference type="Google" id="ProtNLM"/>
    </source>
</evidence>
<keyword evidence="2" id="KW-1185">Reference proteome</keyword>
<protein>
    <recommendedName>
        <fullName evidence="3">Calcineurin-like phosphoesterase domain-containing protein</fullName>
    </recommendedName>
</protein>
<gene>
    <name evidence="1" type="ORF">VSW3_10</name>
</gene>
<dbReference type="OrthoDB" id="4771at10239"/>
<evidence type="ECO:0000313" key="1">
    <source>
        <dbReference type="EMBL" id="ANH51086.1"/>
    </source>
</evidence>
<dbReference type="Proteomes" id="UP000222360">
    <property type="component" value="Segment"/>
</dbReference>
<name>A0A173GCN3_9CAUD</name>
<sequence>MRGHLKNLFTVEQHKAILTANHCNVACAQMYTATAPKGIAISRQLVKYWRKLYASDTTPGKVNAALKGERKLRAAEPLGKGGKFRFNNIYRAIVVMPDLHAPYHHKHALDFMRMVKARFKPDLVINLGDEADKHAMSFHDSDPNLKSAGDELEATKPVLAELHSIFPRMLLCDSNHGSMHYRKAKAHGMPVQYLKSYREILLPDINSKGWQWAESWRVRTPMGDVLFKHQPSGPILTDASHNQCNLVVGHHHGKFSIEYGASSARLYWGGFFGCLIDKDSLAFAYGKHTMYKPILGCGVIINGVPTLIPMLLDSNGDWVGHLGDM</sequence>